<keyword evidence="3" id="KW-1185">Reference proteome</keyword>
<feature type="transmembrane region" description="Helical" evidence="1">
    <location>
        <begin position="49"/>
        <end position="75"/>
    </location>
</feature>
<feature type="transmembrane region" description="Helical" evidence="1">
    <location>
        <begin position="181"/>
        <end position="204"/>
    </location>
</feature>
<dbReference type="RefSeq" id="WP_301135748.1">
    <property type="nucleotide sequence ID" value="NZ_BAAAUQ010000033.1"/>
</dbReference>
<feature type="transmembrane region" description="Helical" evidence="1">
    <location>
        <begin position="81"/>
        <end position="105"/>
    </location>
</feature>
<keyword evidence="1" id="KW-0472">Membrane</keyword>
<accession>A0ABT8FX48</accession>
<feature type="transmembrane region" description="Helical" evidence="1">
    <location>
        <begin position="140"/>
        <end position="160"/>
    </location>
</feature>
<reference evidence="2" key="1">
    <citation type="submission" date="2021-06" db="EMBL/GenBank/DDBJ databases">
        <title>Genome-based taxonomic framework of Microbacterium strains isolated from marine environment, the description of four new species and reclassification of four preexisting species.</title>
        <authorList>
            <person name="Lee S.D."/>
            <person name="Kim S.-M."/>
            <person name="Byeon Y.-S."/>
            <person name="Yang H.L."/>
            <person name="Kim I.S."/>
        </authorList>
    </citation>
    <scope>NUCLEOTIDE SEQUENCE</scope>
    <source>
        <strain evidence="2">KACC 20510</strain>
    </source>
</reference>
<organism evidence="2 3">
    <name type="scientific">Microbacterium aurantiacum</name>
    <dbReference type="NCBI Taxonomy" id="162393"/>
    <lineage>
        <taxon>Bacteria</taxon>
        <taxon>Bacillati</taxon>
        <taxon>Actinomycetota</taxon>
        <taxon>Actinomycetes</taxon>
        <taxon>Micrococcales</taxon>
        <taxon>Microbacteriaceae</taxon>
        <taxon>Microbacterium</taxon>
    </lineage>
</organism>
<feature type="transmembrane region" description="Helical" evidence="1">
    <location>
        <begin position="216"/>
        <end position="240"/>
    </location>
</feature>
<feature type="transmembrane region" description="Helical" evidence="1">
    <location>
        <begin position="321"/>
        <end position="343"/>
    </location>
</feature>
<dbReference type="Proteomes" id="UP001172731">
    <property type="component" value="Unassembled WGS sequence"/>
</dbReference>
<evidence type="ECO:0000313" key="2">
    <source>
        <dbReference type="EMBL" id="MDN4465687.1"/>
    </source>
</evidence>
<feature type="transmembrane region" description="Helical" evidence="1">
    <location>
        <begin position="12"/>
        <end position="29"/>
    </location>
</feature>
<feature type="transmembrane region" description="Helical" evidence="1">
    <location>
        <begin position="349"/>
        <end position="372"/>
    </location>
</feature>
<sequence>MWADGAENYVTFSVFWATLYIMVAALSGVQQEIARATSPDERGRGYSVLARYIGIVSIAMLLLVIAISTVLAPLLFAANPFAFSALLALGSVSYVTLGAFGGLFFSAQRRALIMLFLVLDTTLRLVLMLGAMAITNSAVLMALAVVLPFALSALVLLLLARRSVPAIAVDVGLGVLLRNTLQTVVAAAAMGCIISGLPLFLALAGTSTYVGTSASVILLATLVRAPLVIPLMALQSYFIVKLKGTARVGRQVALYTGVMLVLSLAVAALAAFIGPAIFQWLFVGYEPVGSALVFGLVLSAGLMGLLFITGAGVLAAQGHRWYLAGWLFAAAAVIALLLIPSGLPFEGRVVVALFAGPVLGGICHALGLNIVLRRGRPV</sequence>
<dbReference type="EMBL" id="JAHWXI010000029">
    <property type="protein sequence ID" value="MDN4465687.1"/>
    <property type="molecule type" value="Genomic_DNA"/>
</dbReference>
<gene>
    <name evidence="2" type="ORF">KZC48_14965</name>
</gene>
<keyword evidence="1" id="KW-0812">Transmembrane</keyword>
<feature type="transmembrane region" description="Helical" evidence="1">
    <location>
        <begin position="290"/>
        <end position="314"/>
    </location>
</feature>
<keyword evidence="1" id="KW-1133">Transmembrane helix</keyword>
<evidence type="ECO:0008006" key="4">
    <source>
        <dbReference type="Google" id="ProtNLM"/>
    </source>
</evidence>
<comment type="caution">
    <text evidence="2">The sequence shown here is derived from an EMBL/GenBank/DDBJ whole genome shotgun (WGS) entry which is preliminary data.</text>
</comment>
<name>A0ABT8FX48_9MICO</name>
<proteinExistence type="predicted"/>
<evidence type="ECO:0000313" key="3">
    <source>
        <dbReference type="Proteomes" id="UP001172731"/>
    </source>
</evidence>
<protein>
    <recommendedName>
        <fullName evidence="4">Membrane protein involved in the export of O-antigen and teichoic acid</fullName>
    </recommendedName>
</protein>
<feature type="transmembrane region" description="Helical" evidence="1">
    <location>
        <begin position="112"/>
        <end position="134"/>
    </location>
</feature>
<feature type="transmembrane region" description="Helical" evidence="1">
    <location>
        <begin position="252"/>
        <end position="278"/>
    </location>
</feature>
<evidence type="ECO:0000256" key="1">
    <source>
        <dbReference type="SAM" id="Phobius"/>
    </source>
</evidence>